<accession>A0A2P2PYB3</accession>
<proteinExistence type="predicted"/>
<sequence length="34" mass="3975">MCFCGKLKMHFFFFLCFDRICAMKGFTFGAKAVQ</sequence>
<dbReference type="AlphaFoldDB" id="A0A2P2PYB3"/>
<organism evidence="1">
    <name type="scientific">Rhizophora mucronata</name>
    <name type="common">Asiatic mangrove</name>
    <dbReference type="NCBI Taxonomy" id="61149"/>
    <lineage>
        <taxon>Eukaryota</taxon>
        <taxon>Viridiplantae</taxon>
        <taxon>Streptophyta</taxon>
        <taxon>Embryophyta</taxon>
        <taxon>Tracheophyta</taxon>
        <taxon>Spermatophyta</taxon>
        <taxon>Magnoliopsida</taxon>
        <taxon>eudicotyledons</taxon>
        <taxon>Gunneridae</taxon>
        <taxon>Pentapetalae</taxon>
        <taxon>rosids</taxon>
        <taxon>fabids</taxon>
        <taxon>Malpighiales</taxon>
        <taxon>Rhizophoraceae</taxon>
        <taxon>Rhizophora</taxon>
    </lineage>
</organism>
<dbReference type="EMBL" id="GGEC01079196">
    <property type="protein sequence ID" value="MBX59680.1"/>
    <property type="molecule type" value="Transcribed_RNA"/>
</dbReference>
<protein>
    <submittedName>
        <fullName evidence="1">Uncharacterized protein</fullName>
    </submittedName>
</protein>
<evidence type="ECO:0000313" key="1">
    <source>
        <dbReference type="EMBL" id="MBX59680.1"/>
    </source>
</evidence>
<reference evidence="1" key="1">
    <citation type="submission" date="2018-02" db="EMBL/GenBank/DDBJ databases">
        <title>Rhizophora mucronata_Transcriptome.</title>
        <authorList>
            <person name="Meera S.P."/>
            <person name="Sreeshan A."/>
            <person name="Augustine A."/>
        </authorList>
    </citation>
    <scope>NUCLEOTIDE SEQUENCE</scope>
    <source>
        <tissue evidence="1">Leaf</tissue>
    </source>
</reference>
<name>A0A2P2PYB3_RHIMU</name>